<dbReference type="Pfam" id="PF01370">
    <property type="entry name" value="Epimerase"/>
    <property type="match status" value="1"/>
</dbReference>
<proteinExistence type="inferred from homology"/>
<evidence type="ECO:0000256" key="1">
    <source>
        <dbReference type="ARBA" id="ARBA00007637"/>
    </source>
</evidence>
<protein>
    <submittedName>
        <fullName evidence="3">NAD-dependent epimerase/dehydratase family protein</fullName>
    </submittedName>
</protein>
<sequence>MKKILVTGAYGFIGRHVAKECNLQGYYVIGIGHGKWKDNEYYKWGINEWHECDITIESLSVFKSDIYAIIHCAGGSNVRYSIENPLLDYKKTVMSTLYILEYIRNYSINTRLVYVSSAAVYGMANKLPLKEDEILNPISPYGYHKKIAEELCKMYAFQYKLNIIIGRLFSVYGNGLKKQLLWDACNKLKNNDLIFWGSGNETRDWIHVIDAAKYLVQSVERTDKLCNIINIASGVNISISKVLNRLFKYYGIKQKPVFNGIIDKGNPKDYLADISKIKTWNIGEKISLELGIKNYIEWYKQYE</sequence>
<dbReference type="Proteomes" id="UP001198190">
    <property type="component" value="Unassembled WGS sequence"/>
</dbReference>
<comment type="caution">
    <text evidence="3">The sequence shown here is derived from an EMBL/GenBank/DDBJ whole genome shotgun (WGS) entry which is preliminary data.</text>
</comment>
<reference evidence="3" key="1">
    <citation type="submission" date="2021-10" db="EMBL/GenBank/DDBJ databases">
        <title>Collection of gut derived symbiotic bacterial strains cultured from healthy donors.</title>
        <authorList>
            <person name="Lin H."/>
            <person name="Littmann E."/>
            <person name="Claire K."/>
            <person name="Pamer E."/>
        </authorList>
    </citation>
    <scope>NUCLEOTIDE SEQUENCE</scope>
    <source>
        <strain evidence="3">MSK.7.16</strain>
    </source>
</reference>
<dbReference type="SUPFAM" id="SSF51735">
    <property type="entry name" value="NAD(P)-binding Rossmann-fold domains"/>
    <property type="match status" value="1"/>
</dbReference>
<evidence type="ECO:0000313" key="3">
    <source>
        <dbReference type="EMBL" id="MCB6828881.1"/>
    </source>
</evidence>
<evidence type="ECO:0000313" key="4">
    <source>
        <dbReference type="Proteomes" id="UP001198190"/>
    </source>
</evidence>
<dbReference type="InterPro" id="IPR036291">
    <property type="entry name" value="NAD(P)-bd_dom_sf"/>
</dbReference>
<name>A0AAW4U709_9FIRM</name>
<evidence type="ECO:0000259" key="2">
    <source>
        <dbReference type="Pfam" id="PF01370"/>
    </source>
</evidence>
<organism evidence="3 4">
    <name type="scientific">Megamonas funiformis</name>
    <dbReference type="NCBI Taxonomy" id="437897"/>
    <lineage>
        <taxon>Bacteria</taxon>
        <taxon>Bacillati</taxon>
        <taxon>Bacillota</taxon>
        <taxon>Negativicutes</taxon>
        <taxon>Selenomonadales</taxon>
        <taxon>Selenomonadaceae</taxon>
        <taxon>Megamonas</taxon>
    </lineage>
</organism>
<comment type="similarity">
    <text evidence="1">Belongs to the NAD(P)-dependent epimerase/dehydratase family.</text>
</comment>
<feature type="domain" description="NAD-dependent epimerase/dehydratase" evidence="2">
    <location>
        <begin position="4"/>
        <end position="232"/>
    </location>
</feature>
<dbReference type="RefSeq" id="WP_227153149.1">
    <property type="nucleotide sequence ID" value="NZ_JAJCGD010000027.1"/>
</dbReference>
<dbReference type="AlphaFoldDB" id="A0AAW4U709"/>
<dbReference type="PANTHER" id="PTHR43000">
    <property type="entry name" value="DTDP-D-GLUCOSE 4,6-DEHYDRATASE-RELATED"/>
    <property type="match status" value="1"/>
</dbReference>
<dbReference type="Gene3D" id="3.40.50.720">
    <property type="entry name" value="NAD(P)-binding Rossmann-like Domain"/>
    <property type="match status" value="1"/>
</dbReference>
<dbReference type="EMBL" id="JAJCGD010000027">
    <property type="protein sequence ID" value="MCB6828881.1"/>
    <property type="molecule type" value="Genomic_DNA"/>
</dbReference>
<accession>A0AAW4U709</accession>
<dbReference type="InterPro" id="IPR001509">
    <property type="entry name" value="Epimerase_deHydtase"/>
</dbReference>
<gene>
    <name evidence="3" type="ORF">LIY65_09265</name>
</gene>